<dbReference type="GO" id="GO:0016758">
    <property type="term" value="F:hexosyltransferase activity"/>
    <property type="evidence" value="ECO:0007669"/>
    <property type="project" value="InterPro"/>
</dbReference>
<dbReference type="InterPro" id="IPR002659">
    <property type="entry name" value="Glyco_trans_31"/>
</dbReference>
<evidence type="ECO:0000256" key="10">
    <source>
        <dbReference type="RuleBase" id="RU363063"/>
    </source>
</evidence>
<evidence type="ECO:0000256" key="1">
    <source>
        <dbReference type="ARBA" id="ARBA00004323"/>
    </source>
</evidence>
<evidence type="ECO:0000313" key="11">
    <source>
        <dbReference type="EMBL" id="KAK6183917.1"/>
    </source>
</evidence>
<keyword evidence="3 10" id="KW-0328">Glycosyltransferase</keyword>
<comment type="caution">
    <text evidence="11">The sequence shown here is derived from an EMBL/GenBank/DDBJ whole genome shotgun (WGS) entry which is preliminary data.</text>
</comment>
<keyword evidence="5 10" id="KW-0812">Transmembrane</keyword>
<feature type="transmembrane region" description="Helical" evidence="10">
    <location>
        <begin position="12"/>
        <end position="32"/>
    </location>
</feature>
<dbReference type="PANTHER" id="PTHR11214">
    <property type="entry name" value="BETA-1,3-N-ACETYLGLUCOSAMINYLTRANSFERASE"/>
    <property type="match status" value="1"/>
</dbReference>
<sequence length="380" mass="43635">MATIKLFLKTTIYTSVISAVALLSYLICSQILGGGAHFGEGLVNALTQKAEDYGDPSGTPQLHVTTEALHVIKHIRKHRGNKTLYPLTLSSPYLINSPNLCKNATNLMYVTIVHTATTHFTRRRIIRETWANTGLFRNISTRIVFVFGLTKDKNVQALLENEQVINGDIIQGDFLDHYHNLTHKGVLALRWVSEYCNNSRIIVKVDDDIFMNPFLLLQNILPKYENKKRFILCRSRRPGTAFIFRGKWQKWSVHKDEFKGYGFYPHQDCMGFFVIISADIIESLYQAAYLAPFFWIDDVYLFGILPSKIGNVTHTDIRDTFTGITHGKKCYTNPQSCNAMVIMAHNLEETKEVWINIMKHLTNEQKSMINDDYLLKLHIR</sequence>
<keyword evidence="6 10" id="KW-0735">Signal-anchor</keyword>
<reference evidence="11 13" key="1">
    <citation type="submission" date="2024-01" db="EMBL/GenBank/DDBJ databases">
        <title>The genome of the rayed Mediterranean limpet Patella caerulea (Linnaeus, 1758).</title>
        <authorList>
            <person name="Anh-Thu Weber A."/>
            <person name="Halstead-Nussloch G."/>
        </authorList>
    </citation>
    <scope>NUCLEOTIDE SEQUENCE [LARGE SCALE GENOMIC DNA]</scope>
    <source>
        <strain evidence="11">AATW-2023a</strain>
        <tissue evidence="11">Whole specimen</tissue>
    </source>
</reference>
<keyword evidence="13" id="KW-1185">Reference proteome</keyword>
<dbReference type="EC" id="2.4.1.-" evidence="10"/>
<dbReference type="Gene3D" id="3.90.550.50">
    <property type="match status" value="1"/>
</dbReference>
<keyword evidence="4" id="KW-0808">Transferase</keyword>
<comment type="similarity">
    <text evidence="2 10">Belongs to the glycosyltransferase 31 family.</text>
</comment>
<dbReference type="PANTHER" id="PTHR11214:SF364">
    <property type="entry name" value="HEXOSYLTRANSFERASE"/>
    <property type="match status" value="1"/>
</dbReference>
<name>A0AAN8JS04_PATCE</name>
<dbReference type="Pfam" id="PF01762">
    <property type="entry name" value="Galactosyl_T"/>
    <property type="match status" value="1"/>
</dbReference>
<evidence type="ECO:0000256" key="3">
    <source>
        <dbReference type="ARBA" id="ARBA00022676"/>
    </source>
</evidence>
<evidence type="ECO:0000256" key="9">
    <source>
        <dbReference type="ARBA" id="ARBA00023136"/>
    </source>
</evidence>
<dbReference type="EMBL" id="JAZGQO010000002">
    <property type="protein sequence ID" value="KAK6190465.1"/>
    <property type="molecule type" value="Genomic_DNA"/>
</dbReference>
<comment type="subcellular location">
    <subcellularLocation>
        <location evidence="1 10">Golgi apparatus membrane</location>
        <topology evidence="1 10">Single-pass type II membrane protein</topology>
    </subcellularLocation>
</comment>
<evidence type="ECO:0000313" key="12">
    <source>
        <dbReference type="EMBL" id="KAK6190465.1"/>
    </source>
</evidence>
<accession>A0AAN8JS04</accession>
<evidence type="ECO:0000256" key="6">
    <source>
        <dbReference type="ARBA" id="ARBA00022968"/>
    </source>
</evidence>
<evidence type="ECO:0000313" key="13">
    <source>
        <dbReference type="Proteomes" id="UP001347796"/>
    </source>
</evidence>
<organism evidence="11 13">
    <name type="scientific">Patella caerulea</name>
    <name type="common">Rayed Mediterranean limpet</name>
    <dbReference type="NCBI Taxonomy" id="87958"/>
    <lineage>
        <taxon>Eukaryota</taxon>
        <taxon>Metazoa</taxon>
        <taxon>Spiralia</taxon>
        <taxon>Lophotrochozoa</taxon>
        <taxon>Mollusca</taxon>
        <taxon>Gastropoda</taxon>
        <taxon>Patellogastropoda</taxon>
        <taxon>Patelloidea</taxon>
        <taxon>Patellidae</taxon>
        <taxon>Patella</taxon>
    </lineage>
</organism>
<proteinExistence type="inferred from homology"/>
<evidence type="ECO:0000256" key="4">
    <source>
        <dbReference type="ARBA" id="ARBA00022679"/>
    </source>
</evidence>
<evidence type="ECO:0000256" key="8">
    <source>
        <dbReference type="ARBA" id="ARBA00023034"/>
    </source>
</evidence>
<dbReference type="EMBL" id="JAZGQO010000006">
    <property type="protein sequence ID" value="KAK6183917.1"/>
    <property type="molecule type" value="Genomic_DNA"/>
</dbReference>
<evidence type="ECO:0000256" key="2">
    <source>
        <dbReference type="ARBA" id="ARBA00008661"/>
    </source>
</evidence>
<dbReference type="GO" id="GO:0006493">
    <property type="term" value="P:protein O-linked glycosylation"/>
    <property type="evidence" value="ECO:0007669"/>
    <property type="project" value="TreeGrafter"/>
</dbReference>
<evidence type="ECO:0000256" key="5">
    <source>
        <dbReference type="ARBA" id="ARBA00022692"/>
    </source>
</evidence>
<dbReference type="Proteomes" id="UP001347796">
    <property type="component" value="Unassembled WGS sequence"/>
</dbReference>
<dbReference type="AlphaFoldDB" id="A0AAN8JS04"/>
<keyword evidence="7 10" id="KW-1133">Transmembrane helix</keyword>
<protein>
    <recommendedName>
        <fullName evidence="10">Hexosyltransferase</fullName>
        <ecNumber evidence="10">2.4.1.-</ecNumber>
    </recommendedName>
</protein>
<evidence type="ECO:0000256" key="7">
    <source>
        <dbReference type="ARBA" id="ARBA00022989"/>
    </source>
</evidence>
<dbReference type="GO" id="GO:0000139">
    <property type="term" value="C:Golgi membrane"/>
    <property type="evidence" value="ECO:0007669"/>
    <property type="project" value="UniProtKB-SubCell"/>
</dbReference>
<keyword evidence="8 10" id="KW-0333">Golgi apparatus</keyword>
<keyword evidence="9 10" id="KW-0472">Membrane</keyword>
<gene>
    <name evidence="12" type="ORF">SNE40_002327</name>
    <name evidence="11" type="ORF">SNE40_006487</name>
</gene>